<keyword evidence="6" id="KW-1185">Reference proteome</keyword>
<dbReference type="InterPro" id="IPR017853">
    <property type="entry name" value="GH"/>
</dbReference>
<dbReference type="InterPro" id="IPR038901">
    <property type="entry name" value="HEXDC-like"/>
</dbReference>
<dbReference type="GO" id="GO:0005975">
    <property type="term" value="P:carbohydrate metabolic process"/>
    <property type="evidence" value="ECO:0007669"/>
    <property type="project" value="InterPro"/>
</dbReference>
<dbReference type="CDD" id="cd06565">
    <property type="entry name" value="GH20_GcnA-like"/>
    <property type="match status" value="1"/>
</dbReference>
<feature type="domain" description="Glycoside hydrolase family 20 catalytic" evidence="3">
    <location>
        <begin position="91"/>
        <end position="273"/>
    </location>
</feature>
<evidence type="ECO:0000259" key="3">
    <source>
        <dbReference type="Pfam" id="PF00728"/>
    </source>
</evidence>
<dbReference type="Gene3D" id="3.20.20.80">
    <property type="entry name" value="Glycosidases"/>
    <property type="match status" value="1"/>
</dbReference>
<accession>S0FL65</accession>
<dbReference type="STRING" id="1195236.CTER_1164"/>
<dbReference type="AlphaFoldDB" id="S0FL65"/>
<dbReference type="SUPFAM" id="SSF51445">
    <property type="entry name" value="(Trans)glycosidases"/>
    <property type="match status" value="1"/>
</dbReference>
<comment type="similarity">
    <text evidence="1">Belongs to the glycosyl hydrolase 20 family.</text>
</comment>
<reference evidence="5 6" key="1">
    <citation type="journal article" date="2013" name="Genome Announc.">
        <title>Draft Genome Sequence of the Cellulolytic, Mesophilic, Anaerobic Bacterium Clostridium termitidis Strain CT1112 (DSM 5398).</title>
        <authorList>
            <person name="Lal S."/>
            <person name="Ramachandran U."/>
            <person name="Zhang X."/>
            <person name="Munir R."/>
            <person name="Sparling R."/>
            <person name="Levin D.B."/>
        </authorList>
    </citation>
    <scope>NUCLEOTIDE SEQUENCE [LARGE SCALE GENOMIC DNA]</scope>
    <source>
        <strain evidence="5 6">CT1112</strain>
    </source>
</reference>
<dbReference type="PANTHER" id="PTHR21040">
    <property type="entry name" value="BCDNA.GH04120"/>
    <property type="match status" value="1"/>
</dbReference>
<evidence type="ECO:0000313" key="5">
    <source>
        <dbReference type="EMBL" id="EMS72945.1"/>
    </source>
</evidence>
<dbReference type="GO" id="GO:0004563">
    <property type="term" value="F:beta-N-acetylhexosaminidase activity"/>
    <property type="evidence" value="ECO:0007669"/>
    <property type="project" value="UniProtKB-ARBA"/>
</dbReference>
<evidence type="ECO:0000259" key="4">
    <source>
        <dbReference type="Pfam" id="PF18088"/>
    </source>
</evidence>
<evidence type="ECO:0000256" key="2">
    <source>
        <dbReference type="ARBA" id="ARBA00022801"/>
    </source>
</evidence>
<keyword evidence="2" id="KW-0378">Hydrolase</keyword>
<dbReference type="InterPro" id="IPR015883">
    <property type="entry name" value="Glyco_hydro_20_cat"/>
</dbReference>
<evidence type="ECO:0000256" key="1">
    <source>
        <dbReference type="ARBA" id="ARBA00006285"/>
    </source>
</evidence>
<protein>
    <submittedName>
        <fullName evidence="5">N-acetyl-beta-hexosaminidase</fullName>
    </submittedName>
</protein>
<name>S0FL65_RUMCE</name>
<dbReference type="RefSeq" id="WP_004624695.1">
    <property type="nucleotide sequence ID" value="NZ_AORV01000025.1"/>
</dbReference>
<dbReference type="EMBL" id="AORV01000025">
    <property type="protein sequence ID" value="EMS72945.1"/>
    <property type="molecule type" value="Genomic_DNA"/>
</dbReference>
<dbReference type="PANTHER" id="PTHR21040:SF8">
    <property type="entry name" value="BCDNA.GH04120"/>
    <property type="match status" value="1"/>
</dbReference>
<dbReference type="InterPro" id="IPR041063">
    <property type="entry name" value="Glyco_H_20C_C"/>
</dbReference>
<comment type="caution">
    <text evidence="5">The sequence shown here is derived from an EMBL/GenBank/DDBJ whole genome shotgun (WGS) entry which is preliminary data.</text>
</comment>
<gene>
    <name evidence="5" type="ORF">CTER_1164</name>
</gene>
<feature type="domain" description="Glycoside Hydrolase 20C C-terminal" evidence="4">
    <location>
        <begin position="420"/>
        <end position="608"/>
    </location>
</feature>
<organism evidence="5 6">
    <name type="scientific">Ruminiclostridium cellobioparum subsp. termitidis CT1112</name>
    <dbReference type="NCBI Taxonomy" id="1195236"/>
    <lineage>
        <taxon>Bacteria</taxon>
        <taxon>Bacillati</taxon>
        <taxon>Bacillota</taxon>
        <taxon>Clostridia</taxon>
        <taxon>Eubacteriales</taxon>
        <taxon>Oscillospiraceae</taxon>
        <taxon>Ruminiclostridium</taxon>
    </lineage>
</organism>
<dbReference type="Gene3D" id="1.20.120.670">
    <property type="entry name" value="N-acetyl-b-d-glucoasminidase"/>
    <property type="match status" value="1"/>
</dbReference>
<proteinExistence type="inferred from homology"/>
<dbReference type="PATRIC" id="fig|1195236.3.peg.1468"/>
<dbReference type="Proteomes" id="UP000014155">
    <property type="component" value="Unassembled WGS sequence"/>
</dbReference>
<evidence type="ECO:0000313" key="6">
    <source>
        <dbReference type="Proteomes" id="UP000014155"/>
    </source>
</evidence>
<dbReference type="eggNOG" id="COG3525">
    <property type="taxonomic scope" value="Bacteria"/>
</dbReference>
<sequence>MKFKFTGYTDFFDKGIEIFGRMLAFEISSDGIAVALEQRPGALEVSFSNNSGCIRFDRKIHLYRGLGLLIENLRKGSSFHIVEQPQFDMDGVMVDVSRNAVLKTENIKQLLEKMAVMGLDTLMLYTEDTYKVDGLPYFGYMRGSYSYEELKECDDYADIFGIEVIPCIQTLAHIDQALKWNFAKDIKDTEDILLVGSQQTYEFLEKLIQAITKPFRSKKIHLGMDEAHFLGLGKYLDKHGYRRRFDIMSEHLQRVTGITDKYGLEPMIWSDMYFRLGSKTGDYYDMNAVIPEDVPGKIPANLSLVYWDYYHNDEASYLRLIKSNKQLKQDIIFAGGIWAWNGICVNYGKTFVTTNAAMSACKKEGVRKVIATIWGDNGAETNIFSALLGLQLFAEHGYNPQIDMDKLYERFEFCTGGNVQAFLDISLINQAPGAAGIFHDVANPPKYILWQDILMGLFDKHLEGLDLQTYYSKLESKFINYASASGQWRFIFQMLHKLCTVLSLKSSIGIELKAAYDSGDKKHLGIIAADSLPKLYNSIDELRAAHREQWFHTYKPFGWEILDIRYGGLLARVNTAQFRINEFLKGSIASIEELEEERLWFDNSEMPEGKGLGHCNLYHRIISASPLG</sequence>
<dbReference type="Pfam" id="PF00728">
    <property type="entry name" value="Glyco_hydro_20"/>
    <property type="match status" value="1"/>
</dbReference>
<dbReference type="Pfam" id="PF18088">
    <property type="entry name" value="Glyco_H_20C_C"/>
    <property type="match status" value="1"/>
</dbReference>